<reference evidence="11 12" key="1">
    <citation type="submission" date="2016-12" db="EMBL/GenBank/DDBJ databases">
        <title>The whole genome sequencing and assembly of Bacillus cohnii DSM 6307T strain.</title>
        <authorList>
            <person name="Lee Y.-J."/>
            <person name="Yi H."/>
            <person name="Bahn Y.-S."/>
            <person name="Kim J.F."/>
            <person name="Lee D.-W."/>
        </authorList>
    </citation>
    <scope>NUCLEOTIDE SEQUENCE [LARGE SCALE GENOMIC DNA]</scope>
    <source>
        <strain evidence="11 12">DSM 6307</strain>
    </source>
</reference>
<dbReference type="InterPro" id="IPR003661">
    <property type="entry name" value="HisK_dim/P_dom"/>
</dbReference>
<accession>A0A223KY25</accession>
<gene>
    <name evidence="11" type="ORF">BC6307_09480</name>
</gene>
<evidence type="ECO:0000256" key="6">
    <source>
        <dbReference type="ARBA" id="ARBA00022777"/>
    </source>
</evidence>
<dbReference type="InterPro" id="IPR036097">
    <property type="entry name" value="HisK_dim/P_sf"/>
</dbReference>
<evidence type="ECO:0000256" key="8">
    <source>
        <dbReference type="ARBA" id="ARBA00023012"/>
    </source>
</evidence>
<dbReference type="Proteomes" id="UP000215224">
    <property type="component" value="Chromosome"/>
</dbReference>
<dbReference type="CDD" id="cd00082">
    <property type="entry name" value="HisKA"/>
    <property type="match status" value="1"/>
</dbReference>
<comment type="catalytic activity">
    <reaction evidence="1">
        <text>ATP + protein L-histidine = ADP + protein N-phospho-L-histidine.</text>
        <dbReference type="EC" id="2.7.13.3"/>
    </reaction>
</comment>
<evidence type="ECO:0000313" key="12">
    <source>
        <dbReference type="Proteomes" id="UP000215224"/>
    </source>
</evidence>
<dbReference type="Gene3D" id="3.30.565.10">
    <property type="entry name" value="Histidine kinase-like ATPase, C-terminal domain"/>
    <property type="match status" value="1"/>
</dbReference>
<keyword evidence="5" id="KW-0547">Nucleotide-binding</keyword>
<proteinExistence type="predicted"/>
<dbReference type="SUPFAM" id="SSF55874">
    <property type="entry name" value="ATPase domain of HSP90 chaperone/DNA topoisomerase II/histidine kinase"/>
    <property type="match status" value="1"/>
</dbReference>
<organism evidence="11 12">
    <name type="scientific">Sutcliffiella cohnii</name>
    <dbReference type="NCBI Taxonomy" id="33932"/>
    <lineage>
        <taxon>Bacteria</taxon>
        <taxon>Bacillati</taxon>
        <taxon>Bacillota</taxon>
        <taxon>Bacilli</taxon>
        <taxon>Bacillales</taxon>
        <taxon>Bacillaceae</taxon>
        <taxon>Sutcliffiella</taxon>
    </lineage>
</organism>
<dbReference type="InterPro" id="IPR036890">
    <property type="entry name" value="HATPase_C_sf"/>
</dbReference>
<keyword evidence="6" id="KW-0418">Kinase</keyword>
<feature type="domain" description="PAS" evidence="10">
    <location>
        <begin position="14"/>
        <end position="69"/>
    </location>
</feature>
<evidence type="ECO:0000256" key="4">
    <source>
        <dbReference type="ARBA" id="ARBA00022679"/>
    </source>
</evidence>
<dbReference type="InterPro" id="IPR013767">
    <property type="entry name" value="PAS_fold"/>
</dbReference>
<evidence type="ECO:0000259" key="9">
    <source>
        <dbReference type="PROSITE" id="PS50109"/>
    </source>
</evidence>
<dbReference type="SMART" id="SM00091">
    <property type="entry name" value="PAS"/>
    <property type="match status" value="3"/>
</dbReference>
<sequence length="607" mass="68851">MDQSDPDSNNISLFLVIDQLGKIKYCSTSSETLLNMDNSKLIGKPIREHIHQEDLYLVENLVEQPTNSASFLVRLKTADGFLCGKANIVSVGSSANINEREWLFTFSQVPGWSPTNNKLYREKGYTRYESNALGDKPLIENYAHDLIEKLPNGVLIIVDGKVEYINWTGCQLLGIHNRMQIIEKDVYRFIDPKFHDIVEHRLTSVARGKNVGLMEQQWIRADGSLIDFDVMSTPTMFRGKIASFVVLVNIAHRKNFQNILQKSRERFRTLIQNTIDTIGIICEEKWVFINESGLKMLEANSYGEIIGKSIFHNIAENHFKDIWKRTVNSSKHEKKHPLFEQAWTTFQDKKLYTEMVAIPTTYLGKKALQIIVRDISERKKAEELMVQSEKLSVAGQLAAGIAHEIRNPLTAIKGFFKLIESGNYHTSDYYQIINGELNRIELICSELLLLAKPQAVQFRTVSISALLKDVTLLLETQAIINDVWFEFDFQIEKDYVKADGNQLKQVFINIIKNGIEAMENGGTLSVRTAVQNGFLSILISDEGPGISEKVLSKLGEPFFTTKENGTGLGLMISFNIIKNLNGSIEIENKKDKKGTTFNIQLPLEGYN</sequence>
<dbReference type="GO" id="GO:0006355">
    <property type="term" value="P:regulation of DNA-templated transcription"/>
    <property type="evidence" value="ECO:0007669"/>
    <property type="project" value="InterPro"/>
</dbReference>
<dbReference type="Pfam" id="PF13426">
    <property type="entry name" value="PAS_9"/>
    <property type="match status" value="2"/>
</dbReference>
<dbReference type="GO" id="GO:0005524">
    <property type="term" value="F:ATP binding"/>
    <property type="evidence" value="ECO:0007669"/>
    <property type="project" value="UniProtKB-KW"/>
</dbReference>
<evidence type="ECO:0000256" key="5">
    <source>
        <dbReference type="ARBA" id="ARBA00022741"/>
    </source>
</evidence>
<keyword evidence="12" id="KW-1185">Reference proteome</keyword>
<dbReference type="Gene3D" id="3.30.450.20">
    <property type="entry name" value="PAS domain"/>
    <property type="match status" value="3"/>
</dbReference>
<dbReference type="PANTHER" id="PTHR43065:SF34">
    <property type="entry name" value="SPORULATION KINASE A"/>
    <property type="match status" value="1"/>
</dbReference>
<dbReference type="Pfam" id="PF00512">
    <property type="entry name" value="HisKA"/>
    <property type="match status" value="1"/>
</dbReference>
<dbReference type="SUPFAM" id="SSF55785">
    <property type="entry name" value="PYP-like sensor domain (PAS domain)"/>
    <property type="match status" value="3"/>
</dbReference>
<dbReference type="Pfam" id="PF02518">
    <property type="entry name" value="HATPase_c"/>
    <property type="match status" value="1"/>
</dbReference>
<dbReference type="SMART" id="SM00388">
    <property type="entry name" value="HisKA"/>
    <property type="match status" value="1"/>
</dbReference>
<dbReference type="InterPro" id="IPR004358">
    <property type="entry name" value="Sig_transdc_His_kin-like_C"/>
</dbReference>
<dbReference type="GO" id="GO:0000155">
    <property type="term" value="F:phosphorelay sensor kinase activity"/>
    <property type="evidence" value="ECO:0007669"/>
    <property type="project" value="InterPro"/>
</dbReference>
<dbReference type="EMBL" id="CP018866">
    <property type="protein sequence ID" value="AST94293.1"/>
    <property type="molecule type" value="Genomic_DNA"/>
</dbReference>
<keyword evidence="8" id="KW-0902">Two-component regulatory system</keyword>
<dbReference type="Pfam" id="PF00989">
    <property type="entry name" value="PAS"/>
    <property type="match status" value="1"/>
</dbReference>
<dbReference type="InterPro" id="IPR003594">
    <property type="entry name" value="HATPase_dom"/>
</dbReference>
<dbReference type="Gene3D" id="1.10.287.130">
    <property type="match status" value="1"/>
</dbReference>
<dbReference type="PROSITE" id="PS50109">
    <property type="entry name" value="HIS_KIN"/>
    <property type="match status" value="1"/>
</dbReference>
<dbReference type="PROSITE" id="PS50112">
    <property type="entry name" value="PAS"/>
    <property type="match status" value="1"/>
</dbReference>
<dbReference type="InterPro" id="IPR000014">
    <property type="entry name" value="PAS"/>
</dbReference>
<keyword evidence="7" id="KW-0067">ATP-binding</keyword>
<evidence type="ECO:0000259" key="10">
    <source>
        <dbReference type="PROSITE" id="PS50112"/>
    </source>
</evidence>
<dbReference type="SMART" id="SM00387">
    <property type="entry name" value="HATPase_c"/>
    <property type="match status" value="1"/>
</dbReference>
<evidence type="ECO:0000256" key="7">
    <source>
        <dbReference type="ARBA" id="ARBA00022840"/>
    </source>
</evidence>
<dbReference type="InterPro" id="IPR035965">
    <property type="entry name" value="PAS-like_dom_sf"/>
</dbReference>
<protein>
    <recommendedName>
        <fullName evidence="2">histidine kinase</fullName>
        <ecNumber evidence="2">2.7.13.3</ecNumber>
    </recommendedName>
</protein>
<feature type="domain" description="Histidine kinase" evidence="9">
    <location>
        <begin position="400"/>
        <end position="605"/>
    </location>
</feature>
<dbReference type="KEGG" id="bcoh:BC6307_09480"/>
<dbReference type="SUPFAM" id="SSF47384">
    <property type="entry name" value="Homodimeric domain of signal transducing histidine kinase"/>
    <property type="match status" value="1"/>
</dbReference>
<dbReference type="STRING" id="1314751.GCA_001591425_00910"/>
<evidence type="ECO:0000256" key="3">
    <source>
        <dbReference type="ARBA" id="ARBA00022553"/>
    </source>
</evidence>
<name>A0A223KY25_9BACI</name>
<dbReference type="PRINTS" id="PR00344">
    <property type="entry name" value="BCTRLSENSOR"/>
</dbReference>
<evidence type="ECO:0000256" key="1">
    <source>
        <dbReference type="ARBA" id="ARBA00000085"/>
    </source>
</evidence>
<evidence type="ECO:0000313" key="11">
    <source>
        <dbReference type="EMBL" id="AST94293.1"/>
    </source>
</evidence>
<keyword evidence="3" id="KW-0597">Phosphoprotein</keyword>
<keyword evidence="4" id="KW-0808">Transferase</keyword>
<dbReference type="NCBIfam" id="TIGR00229">
    <property type="entry name" value="sensory_box"/>
    <property type="match status" value="1"/>
</dbReference>
<dbReference type="PANTHER" id="PTHR43065">
    <property type="entry name" value="SENSOR HISTIDINE KINASE"/>
    <property type="match status" value="1"/>
</dbReference>
<dbReference type="CDD" id="cd00130">
    <property type="entry name" value="PAS"/>
    <property type="match status" value="1"/>
</dbReference>
<dbReference type="InterPro" id="IPR005467">
    <property type="entry name" value="His_kinase_dom"/>
</dbReference>
<evidence type="ECO:0000256" key="2">
    <source>
        <dbReference type="ARBA" id="ARBA00012438"/>
    </source>
</evidence>
<dbReference type="AlphaFoldDB" id="A0A223KY25"/>
<dbReference type="EC" id="2.7.13.3" evidence="2"/>